<dbReference type="EMBL" id="FNZE01000007">
    <property type="protein sequence ID" value="SEJ33163.1"/>
    <property type="molecule type" value="Genomic_DNA"/>
</dbReference>
<feature type="active site" description="O-(5'-phospho-DNA)-serine intermediate" evidence="4 5">
    <location>
        <position position="12"/>
    </location>
</feature>
<dbReference type="RefSeq" id="WP_090310554.1">
    <property type="nucleotide sequence ID" value="NZ_FNZE01000007.1"/>
</dbReference>
<keyword evidence="1" id="KW-0229">DNA integration</keyword>
<dbReference type="InterPro" id="IPR050639">
    <property type="entry name" value="SSR_resolvase"/>
</dbReference>
<evidence type="ECO:0000256" key="4">
    <source>
        <dbReference type="PIRSR" id="PIRSR606118-50"/>
    </source>
</evidence>
<dbReference type="GO" id="GO:0000150">
    <property type="term" value="F:DNA strand exchange activity"/>
    <property type="evidence" value="ECO:0007669"/>
    <property type="project" value="InterPro"/>
</dbReference>
<dbReference type="PANTHER" id="PTHR30461">
    <property type="entry name" value="DNA-INVERTASE FROM LAMBDOID PROPHAGE"/>
    <property type="match status" value="1"/>
</dbReference>
<gene>
    <name evidence="7" type="ORF">SAMN05216201_10773</name>
</gene>
<keyword evidence="3" id="KW-0233">DNA recombination</keyword>
<dbReference type="SUPFAM" id="SSF53041">
    <property type="entry name" value="Resolvase-like"/>
    <property type="match status" value="1"/>
</dbReference>
<dbReference type="InterPro" id="IPR036162">
    <property type="entry name" value="Resolvase-like_N_sf"/>
</dbReference>
<dbReference type="Pfam" id="PF00239">
    <property type="entry name" value="Resolvase"/>
    <property type="match status" value="1"/>
</dbReference>
<organism evidence="7 8">
    <name type="scientific">Pseudomonas linyingensis</name>
    <dbReference type="NCBI Taxonomy" id="915471"/>
    <lineage>
        <taxon>Bacteria</taxon>
        <taxon>Pseudomonadati</taxon>
        <taxon>Pseudomonadota</taxon>
        <taxon>Gammaproteobacteria</taxon>
        <taxon>Pseudomonadales</taxon>
        <taxon>Pseudomonadaceae</taxon>
        <taxon>Pseudomonas</taxon>
    </lineage>
</organism>
<dbReference type="PROSITE" id="PS51736">
    <property type="entry name" value="RECOMBINASES_3"/>
    <property type="match status" value="1"/>
</dbReference>
<evidence type="ECO:0000256" key="2">
    <source>
        <dbReference type="ARBA" id="ARBA00023125"/>
    </source>
</evidence>
<dbReference type="STRING" id="915471.SAMN05216201_10773"/>
<evidence type="ECO:0000313" key="7">
    <source>
        <dbReference type="EMBL" id="SEJ33163.1"/>
    </source>
</evidence>
<dbReference type="Gene3D" id="3.40.50.1390">
    <property type="entry name" value="Resolvase, N-terminal catalytic domain"/>
    <property type="match status" value="1"/>
</dbReference>
<evidence type="ECO:0000313" key="8">
    <source>
        <dbReference type="Proteomes" id="UP000242930"/>
    </source>
</evidence>
<reference evidence="8" key="1">
    <citation type="submission" date="2016-10" db="EMBL/GenBank/DDBJ databases">
        <authorList>
            <person name="Varghese N."/>
            <person name="Submissions S."/>
        </authorList>
    </citation>
    <scope>NUCLEOTIDE SEQUENCE [LARGE SCALE GENOMIC DNA]</scope>
    <source>
        <strain evidence="8">LMG 25967</strain>
    </source>
</reference>
<dbReference type="GO" id="GO:0003677">
    <property type="term" value="F:DNA binding"/>
    <property type="evidence" value="ECO:0007669"/>
    <property type="project" value="UniProtKB-KW"/>
</dbReference>
<dbReference type="AlphaFoldDB" id="A0A1H6XVT6"/>
<feature type="domain" description="Resolvase/invertase-type recombinase catalytic" evidence="6">
    <location>
        <begin position="4"/>
        <end position="166"/>
    </location>
</feature>
<dbReference type="PANTHER" id="PTHR30461:SF2">
    <property type="entry name" value="SERINE RECOMBINASE PINE-RELATED"/>
    <property type="match status" value="1"/>
</dbReference>
<dbReference type="PROSITE" id="PS00397">
    <property type="entry name" value="RECOMBINASES_1"/>
    <property type="match status" value="1"/>
</dbReference>
<accession>A0A1H6XVT6</accession>
<keyword evidence="8" id="KW-1185">Reference proteome</keyword>
<dbReference type="InterPro" id="IPR006118">
    <property type="entry name" value="Recombinase_CS"/>
</dbReference>
<evidence type="ECO:0000256" key="3">
    <source>
        <dbReference type="ARBA" id="ARBA00023172"/>
    </source>
</evidence>
<evidence type="ECO:0000256" key="1">
    <source>
        <dbReference type="ARBA" id="ARBA00022908"/>
    </source>
</evidence>
<dbReference type="InterPro" id="IPR006119">
    <property type="entry name" value="Resolv_N"/>
</dbReference>
<dbReference type="SMART" id="SM00857">
    <property type="entry name" value="Resolvase"/>
    <property type="match status" value="1"/>
</dbReference>
<dbReference type="GO" id="GO:0015074">
    <property type="term" value="P:DNA integration"/>
    <property type="evidence" value="ECO:0007669"/>
    <property type="project" value="UniProtKB-KW"/>
</dbReference>
<dbReference type="CDD" id="cd00338">
    <property type="entry name" value="Ser_Recombinase"/>
    <property type="match status" value="1"/>
</dbReference>
<dbReference type="Proteomes" id="UP000242930">
    <property type="component" value="Unassembled WGS sequence"/>
</dbReference>
<evidence type="ECO:0000259" key="6">
    <source>
        <dbReference type="PROSITE" id="PS51736"/>
    </source>
</evidence>
<sequence>MTTKVIAYLRVSTKKQGDSGLGIEAQREYIAQAAKAEGWEVVGEFIDMASGTIAPTERPECIKAINAAKGLGALLVVAKLDRLSRDVEHIAAMVKRVPFKVATMPTADAFQLHIYAALAQQERDFIAARTRDALGALKSRAEQGDADALGKVARRDAGRKKAHEVGNAGAVASLQAAANAYATSMANHIKAARFDGITTLSGCADYLNRHQIKTRRGAEFTPTAVKRLADRLGITFP</sequence>
<dbReference type="OrthoDB" id="2290206at2"/>
<protein>
    <submittedName>
        <fullName evidence="7">Site-specific DNA recombinase</fullName>
    </submittedName>
</protein>
<proteinExistence type="predicted"/>
<keyword evidence="2" id="KW-0238">DNA-binding</keyword>
<evidence type="ECO:0000256" key="5">
    <source>
        <dbReference type="PROSITE-ProRule" id="PRU10137"/>
    </source>
</evidence>
<name>A0A1H6XVT6_9PSED</name>